<dbReference type="SUPFAM" id="SSF69618">
    <property type="entry name" value="HemD-like"/>
    <property type="match status" value="1"/>
</dbReference>
<evidence type="ECO:0000313" key="3">
    <source>
        <dbReference type="Proteomes" id="UP000054498"/>
    </source>
</evidence>
<evidence type="ECO:0000313" key="2">
    <source>
        <dbReference type="EMBL" id="KIZ07248.1"/>
    </source>
</evidence>
<dbReference type="RefSeq" id="XP_013906267.1">
    <property type="nucleotide sequence ID" value="XM_014050813.1"/>
</dbReference>
<dbReference type="UniPathway" id="UPA00251">
    <property type="reaction ID" value="UER00320"/>
</dbReference>
<protein>
    <recommendedName>
        <fullName evidence="1">Tetrapyrrole biosynthesis uroporphyrinogen III synthase domain-containing protein</fullName>
    </recommendedName>
</protein>
<dbReference type="CDD" id="cd06578">
    <property type="entry name" value="HemD"/>
    <property type="match status" value="1"/>
</dbReference>
<evidence type="ECO:0000259" key="1">
    <source>
        <dbReference type="Pfam" id="PF02602"/>
    </source>
</evidence>
<keyword evidence="3" id="KW-1185">Reference proteome</keyword>
<gene>
    <name evidence="2" type="ORF">MNEG_0702</name>
</gene>
<accession>A0A0D2KAF7</accession>
<dbReference type="Proteomes" id="UP000054498">
    <property type="component" value="Unassembled WGS sequence"/>
</dbReference>
<dbReference type="AlphaFoldDB" id="A0A0D2KAF7"/>
<reference evidence="2 3" key="1">
    <citation type="journal article" date="2013" name="BMC Genomics">
        <title>Reconstruction of the lipid metabolism for the microalga Monoraphidium neglectum from its genome sequence reveals characteristics suitable for biofuel production.</title>
        <authorList>
            <person name="Bogen C."/>
            <person name="Al-Dilaimi A."/>
            <person name="Albersmeier A."/>
            <person name="Wichmann J."/>
            <person name="Grundmann M."/>
            <person name="Rupp O."/>
            <person name="Lauersen K.J."/>
            <person name="Blifernez-Klassen O."/>
            <person name="Kalinowski J."/>
            <person name="Goesmann A."/>
            <person name="Mussgnug J.H."/>
            <person name="Kruse O."/>
        </authorList>
    </citation>
    <scope>NUCLEOTIDE SEQUENCE [LARGE SCALE GENOMIC DNA]</scope>
    <source>
        <strain evidence="2 3">SAG 48.87</strain>
    </source>
</reference>
<dbReference type="OrthoDB" id="259181at2759"/>
<dbReference type="EMBL" id="KK100279">
    <property type="protein sequence ID" value="KIZ07248.1"/>
    <property type="molecule type" value="Genomic_DNA"/>
</dbReference>
<name>A0A0D2KAF7_9CHLO</name>
<dbReference type="Pfam" id="PF02602">
    <property type="entry name" value="HEM4"/>
    <property type="match status" value="1"/>
</dbReference>
<proteinExistence type="predicted"/>
<dbReference type="PANTHER" id="PTHR38020:SF1">
    <property type="entry name" value="UROPORPHYRINOGEN-III SYNTHASE"/>
    <property type="match status" value="1"/>
</dbReference>
<dbReference type="PANTHER" id="PTHR38020">
    <property type="entry name" value="UROPORPHYRINOGEN-III SYNTHASE"/>
    <property type="match status" value="1"/>
</dbReference>
<dbReference type="GeneID" id="25726820"/>
<dbReference type="InterPro" id="IPR003754">
    <property type="entry name" value="4pyrrol_synth_uPrphyn_synth"/>
</dbReference>
<sequence>MLTAPRQYAGRLASLLIAAGASPIWLPGIQITRLPADQFGELDAALHRLHEFDFLAFTSINGIYAVMGRLESLKGSPQAAVQFVRDSRMKLCALGADGDVLQREFGLTLDVSPQEASTQGLVAELERRGGARGARVLAPVPLVTGGLREPPVVPRFMAGLERIGAAATRVPAYLTTPGFPGQAGLEACAAERELLQEGRVAAVVFSSTAEAQGLSRLMGGREVLADAVRRHGVLLAAHGPCTAAGASEVLGLPVPVVSKRRE</sequence>
<dbReference type="InterPro" id="IPR036108">
    <property type="entry name" value="4pyrrol_syn_uPrphyn_synt_sf"/>
</dbReference>
<dbReference type="GO" id="GO:0004852">
    <property type="term" value="F:uroporphyrinogen-III synthase activity"/>
    <property type="evidence" value="ECO:0007669"/>
    <property type="project" value="InterPro"/>
</dbReference>
<dbReference type="KEGG" id="mng:MNEG_0702"/>
<feature type="domain" description="Tetrapyrrole biosynthesis uroporphyrinogen III synthase" evidence="1">
    <location>
        <begin position="11"/>
        <end position="260"/>
    </location>
</feature>
<dbReference type="GO" id="GO:0006782">
    <property type="term" value="P:protoporphyrinogen IX biosynthetic process"/>
    <property type="evidence" value="ECO:0007669"/>
    <property type="project" value="UniProtKB-UniPathway"/>
</dbReference>
<organism evidence="2 3">
    <name type="scientific">Monoraphidium neglectum</name>
    <dbReference type="NCBI Taxonomy" id="145388"/>
    <lineage>
        <taxon>Eukaryota</taxon>
        <taxon>Viridiplantae</taxon>
        <taxon>Chlorophyta</taxon>
        <taxon>core chlorophytes</taxon>
        <taxon>Chlorophyceae</taxon>
        <taxon>CS clade</taxon>
        <taxon>Sphaeropleales</taxon>
        <taxon>Selenastraceae</taxon>
        <taxon>Monoraphidium</taxon>
    </lineage>
</organism>
<dbReference type="Gene3D" id="3.40.50.10090">
    <property type="match status" value="2"/>
</dbReference>